<dbReference type="CDD" id="cd03696">
    <property type="entry name" value="SelB_II"/>
    <property type="match status" value="1"/>
</dbReference>
<feature type="domain" description="Tr-type G" evidence="9">
    <location>
        <begin position="6"/>
        <end position="184"/>
    </location>
</feature>
<accession>A0A6A8M9L1</accession>
<keyword evidence="4" id="KW-0547">Nucleotide-binding</keyword>
<dbReference type="SUPFAM" id="SSF50465">
    <property type="entry name" value="EF-Tu/eEF-1alpha/eIF2-gamma C-terminal domain"/>
    <property type="match status" value="1"/>
</dbReference>
<dbReference type="PROSITE" id="PS51722">
    <property type="entry name" value="G_TR_2"/>
    <property type="match status" value="1"/>
</dbReference>
<dbReference type="InterPro" id="IPR027417">
    <property type="entry name" value="P-loop_NTPase"/>
</dbReference>
<dbReference type="GO" id="GO:0005525">
    <property type="term" value="F:GTP binding"/>
    <property type="evidence" value="ECO:0007669"/>
    <property type="project" value="UniProtKB-KW"/>
</dbReference>
<dbReference type="InterPro" id="IPR000795">
    <property type="entry name" value="T_Tr_GTP-bd_dom"/>
</dbReference>
<dbReference type="Gene3D" id="1.10.10.2770">
    <property type="match status" value="1"/>
</dbReference>
<dbReference type="SUPFAM" id="SSF52540">
    <property type="entry name" value="P-loop containing nucleoside triphosphate hydrolases"/>
    <property type="match status" value="1"/>
</dbReference>
<evidence type="ECO:0000259" key="9">
    <source>
        <dbReference type="PROSITE" id="PS51722"/>
    </source>
</evidence>
<dbReference type="GO" id="GO:0003924">
    <property type="term" value="F:GTPase activity"/>
    <property type="evidence" value="ECO:0007669"/>
    <property type="project" value="InterPro"/>
</dbReference>
<protein>
    <recommendedName>
        <fullName evidence="2">Selenocysteine-specific elongation factor</fullName>
    </recommendedName>
    <alternativeName>
        <fullName evidence="8">SelB translation factor</fullName>
    </alternativeName>
</protein>
<evidence type="ECO:0000256" key="1">
    <source>
        <dbReference type="ARBA" id="ARBA00004496"/>
    </source>
</evidence>
<keyword evidence="10" id="KW-0251">Elongation factor</keyword>
<dbReference type="GO" id="GO:0003746">
    <property type="term" value="F:translation elongation factor activity"/>
    <property type="evidence" value="ECO:0007669"/>
    <property type="project" value="UniProtKB-KW"/>
</dbReference>
<dbReference type="InterPro" id="IPR036388">
    <property type="entry name" value="WH-like_DNA-bd_sf"/>
</dbReference>
<comment type="function">
    <text evidence="7">Translation factor necessary for the incorporation of selenocysteine into proteins. It probably replaces EF-Tu for the insertion of selenocysteine directed by the UGA codon. SelB binds GTP and GDP.</text>
</comment>
<dbReference type="InterPro" id="IPR031157">
    <property type="entry name" value="G_TR_CS"/>
</dbReference>
<evidence type="ECO:0000256" key="5">
    <source>
        <dbReference type="ARBA" id="ARBA00022917"/>
    </source>
</evidence>
<evidence type="ECO:0000256" key="7">
    <source>
        <dbReference type="ARBA" id="ARBA00025526"/>
    </source>
</evidence>
<dbReference type="Gene3D" id="1.10.10.10">
    <property type="entry name" value="Winged helix-like DNA-binding domain superfamily/Winged helix DNA-binding domain"/>
    <property type="match status" value="1"/>
</dbReference>
<dbReference type="SUPFAM" id="SSF50447">
    <property type="entry name" value="Translation proteins"/>
    <property type="match status" value="1"/>
</dbReference>
<dbReference type="Gene3D" id="2.40.30.10">
    <property type="entry name" value="Translation factors"/>
    <property type="match status" value="2"/>
</dbReference>
<dbReference type="Pfam" id="PF09107">
    <property type="entry name" value="WHD_3rd_SelB"/>
    <property type="match status" value="1"/>
</dbReference>
<comment type="subcellular location">
    <subcellularLocation>
        <location evidence="1">Cytoplasm</location>
    </subcellularLocation>
</comment>
<comment type="caution">
    <text evidence="10">The sequence shown here is derived from an EMBL/GenBank/DDBJ whole genome shotgun (WGS) entry which is preliminary data.</text>
</comment>
<dbReference type="GO" id="GO:0001514">
    <property type="term" value="P:selenocysteine incorporation"/>
    <property type="evidence" value="ECO:0007669"/>
    <property type="project" value="InterPro"/>
</dbReference>
<dbReference type="Gene3D" id="3.40.50.300">
    <property type="entry name" value="P-loop containing nucleotide triphosphate hydrolases"/>
    <property type="match status" value="1"/>
</dbReference>
<evidence type="ECO:0000313" key="10">
    <source>
        <dbReference type="EMBL" id="MST68087.1"/>
    </source>
</evidence>
<dbReference type="GO" id="GO:0005737">
    <property type="term" value="C:cytoplasm"/>
    <property type="evidence" value="ECO:0007669"/>
    <property type="project" value="UniProtKB-SubCell"/>
</dbReference>
<dbReference type="Pfam" id="PF00009">
    <property type="entry name" value="GTP_EFTU"/>
    <property type="match status" value="1"/>
</dbReference>
<name>A0A6A8M9L1_9FIRM</name>
<dbReference type="InterPro" id="IPR009001">
    <property type="entry name" value="Transl_elong_EF1A/Init_IF2_C"/>
</dbReference>
<dbReference type="InterPro" id="IPR009000">
    <property type="entry name" value="Transl_B-barrel_sf"/>
</dbReference>
<dbReference type="PROSITE" id="PS00301">
    <property type="entry name" value="G_TR_1"/>
    <property type="match status" value="1"/>
</dbReference>
<evidence type="ECO:0000256" key="6">
    <source>
        <dbReference type="ARBA" id="ARBA00023134"/>
    </source>
</evidence>
<dbReference type="Pfam" id="PF03144">
    <property type="entry name" value="GTP_EFTU_D2"/>
    <property type="match status" value="1"/>
</dbReference>
<dbReference type="InterPro" id="IPR057335">
    <property type="entry name" value="Beta-barrel_SelB"/>
</dbReference>
<dbReference type="CDD" id="cd15491">
    <property type="entry name" value="selB_III"/>
    <property type="match status" value="1"/>
</dbReference>
<evidence type="ECO:0000256" key="3">
    <source>
        <dbReference type="ARBA" id="ARBA00022490"/>
    </source>
</evidence>
<dbReference type="InterPro" id="IPR015190">
    <property type="entry name" value="Elong_fac_SelB-wing-hlx_typ-2"/>
</dbReference>
<dbReference type="NCBIfam" id="TIGR00475">
    <property type="entry name" value="selB"/>
    <property type="match status" value="1"/>
</dbReference>
<dbReference type="Pfam" id="PF09106">
    <property type="entry name" value="WHD_2nd_SelB"/>
    <property type="match status" value="1"/>
</dbReference>
<dbReference type="SUPFAM" id="SSF46785">
    <property type="entry name" value="Winged helix' DNA-binding domain"/>
    <property type="match status" value="2"/>
</dbReference>
<dbReference type="AlphaFoldDB" id="A0A6A8M9L1"/>
<proteinExistence type="predicted"/>
<organism evidence="10">
    <name type="scientific">Baileyella intestinalis</name>
    <dbReference type="NCBI Taxonomy" id="2606709"/>
    <lineage>
        <taxon>Bacteria</taxon>
        <taxon>Bacillati</taxon>
        <taxon>Bacillota</taxon>
        <taxon>Clostridia</taxon>
        <taxon>Peptostreptococcales</taxon>
        <taxon>Anaerovoracaceae</taxon>
        <taxon>Baileyella</taxon>
    </lineage>
</organism>
<dbReference type="InterPro" id="IPR050055">
    <property type="entry name" value="EF-Tu_GTPase"/>
</dbReference>
<dbReference type="InterPro" id="IPR015191">
    <property type="entry name" value="SelB_WHD4"/>
</dbReference>
<dbReference type="Pfam" id="PF25461">
    <property type="entry name" value="Beta-barrel_SelB"/>
    <property type="match status" value="1"/>
</dbReference>
<dbReference type="InterPro" id="IPR004535">
    <property type="entry name" value="Transl_elong_SelB"/>
</dbReference>
<dbReference type="InterPro" id="IPR005225">
    <property type="entry name" value="Small_GTP-bd"/>
</dbReference>
<dbReference type="InterPro" id="IPR036390">
    <property type="entry name" value="WH_DNA-bd_sf"/>
</dbReference>
<evidence type="ECO:0000256" key="4">
    <source>
        <dbReference type="ARBA" id="ARBA00022741"/>
    </source>
</evidence>
<evidence type="ECO:0000256" key="8">
    <source>
        <dbReference type="ARBA" id="ARBA00031615"/>
    </source>
</evidence>
<keyword evidence="6" id="KW-0342">GTP-binding</keyword>
<reference evidence="10" key="1">
    <citation type="submission" date="2019-09" db="EMBL/GenBank/DDBJ databases">
        <title>In-depth cultivation of the pig gut microbiome towards novel bacterial diversity and tailored functional studies.</title>
        <authorList>
            <person name="Wylensek D."/>
            <person name="Hitch T.C.A."/>
            <person name="Clavel T."/>
        </authorList>
    </citation>
    <scope>NUCLEOTIDE SEQUENCE</scope>
    <source>
        <strain evidence="10">RF-744-FAT-WT-3</strain>
    </source>
</reference>
<keyword evidence="3" id="KW-0963">Cytoplasm</keyword>
<dbReference type="EMBL" id="VUNB01000001">
    <property type="protein sequence ID" value="MST68087.1"/>
    <property type="molecule type" value="Genomic_DNA"/>
</dbReference>
<dbReference type="PANTHER" id="PTHR43721">
    <property type="entry name" value="ELONGATION FACTOR TU-RELATED"/>
    <property type="match status" value="1"/>
</dbReference>
<dbReference type="NCBIfam" id="TIGR00231">
    <property type="entry name" value="small_GTP"/>
    <property type="match status" value="1"/>
</dbReference>
<sequence length="650" mass="71568">MAGREMKNIIIGTAGHVDHGKTQLIKALSNIDTDRLSEEKKRGITIELGFAHIPNDQGYNIGVIDVPGHEKFIKNMLAGIGGIDFVLFVVAADEGIMPQTREHFEILRALGIEDGIIVVTKTDMVEKEWLELVTEDIRDYVKGSFLEDKPLIPVSSKTGENIDVLKEEIIKKCNREIKRVEAPELFRLPVDRVFTMSGFGTVVTGTLTDGRCRVGDEVYIFPENTKTKIRGIQTYGKDVQEAVAGQRTAVNLAALSKNEVDRGDVLAAADGVSVTSMIDVEVSIFESTDRVIKNNSRVHLYCGSKEALCKIILLDREAAVAGDKVYAQLRLEEPVAVRRGDRFIIRFYSPIVTVGGGRVLDSLPDKHKRNRKDVLNALEIMAEGDPGEMAELKTGGRRFYSSSELAFELGMLPSALKPYLDEKIQEGRIAVLEGGLLVGGQRLKYLEETVENLLKEYHSANPLSPGMPKQELLSRLGELWHIDKEKTVSSILNMMVQKGIIKFKEKSAALAGFAVELTEEQKADRTRILEAYRKAGIEMLKNDELAQVIGKADGDLAQVIGKADGDLVPALQADLASSGEIVKVSPEYFISSEGWEKVKAAALSLESGQGFTLAEFRDSLGTSRKFASVLLQGLDKAGITVFDGERRRVH</sequence>
<dbReference type="InterPro" id="IPR004161">
    <property type="entry name" value="EFTu-like_2"/>
</dbReference>
<dbReference type="GO" id="GO:0003723">
    <property type="term" value="F:RNA binding"/>
    <property type="evidence" value="ECO:0007669"/>
    <property type="project" value="InterPro"/>
</dbReference>
<gene>
    <name evidence="10" type="primary">selB</name>
    <name evidence="10" type="ORF">FYJ66_00470</name>
</gene>
<dbReference type="PANTHER" id="PTHR43721:SF22">
    <property type="entry name" value="ELONGATION FACTOR TU, MITOCHONDRIAL"/>
    <property type="match status" value="1"/>
</dbReference>
<dbReference type="CDD" id="cd04171">
    <property type="entry name" value="SelB"/>
    <property type="match status" value="1"/>
</dbReference>
<evidence type="ECO:0000256" key="2">
    <source>
        <dbReference type="ARBA" id="ARBA00015953"/>
    </source>
</evidence>
<keyword evidence="5" id="KW-0648">Protein biosynthesis</keyword>